<reference evidence="2 3" key="1">
    <citation type="submission" date="2024-01" db="EMBL/GenBank/DDBJ databases">
        <title>Genome assemblies of Stephania.</title>
        <authorList>
            <person name="Yang L."/>
        </authorList>
    </citation>
    <scope>NUCLEOTIDE SEQUENCE [LARGE SCALE GENOMIC DNA]</scope>
    <source>
        <strain evidence="2">JXDWG</strain>
        <tissue evidence="2">Leaf</tissue>
    </source>
</reference>
<name>A0AAP0Q4C5_9MAGN</name>
<feature type="compositionally biased region" description="Basic and acidic residues" evidence="1">
    <location>
        <begin position="23"/>
        <end position="41"/>
    </location>
</feature>
<evidence type="ECO:0000256" key="1">
    <source>
        <dbReference type="SAM" id="MobiDB-lite"/>
    </source>
</evidence>
<protein>
    <submittedName>
        <fullName evidence="2">Uncharacterized protein</fullName>
    </submittedName>
</protein>
<proteinExistence type="predicted"/>
<evidence type="ECO:0000313" key="2">
    <source>
        <dbReference type="EMBL" id="KAK9167302.1"/>
    </source>
</evidence>
<comment type="caution">
    <text evidence="2">The sequence shown here is derived from an EMBL/GenBank/DDBJ whole genome shotgun (WGS) entry which is preliminary data.</text>
</comment>
<feature type="compositionally biased region" description="Basic residues" evidence="1">
    <location>
        <begin position="1"/>
        <end position="10"/>
    </location>
</feature>
<gene>
    <name evidence="2" type="ORF">Scep_002493</name>
</gene>
<accession>A0AAP0Q4C5</accession>
<dbReference type="EMBL" id="JBBNAG010000001">
    <property type="protein sequence ID" value="KAK9167302.1"/>
    <property type="molecule type" value="Genomic_DNA"/>
</dbReference>
<dbReference type="AlphaFoldDB" id="A0AAP0Q4C5"/>
<sequence>MLYKTRHHKSTSGTYCDDESDEDTSKSSESREKGPIDEENRSTTAEWPVPESTSGGTGGNIEEREDDPSAPLPGGPIDRSLVKRFKIILRRRFGTMRNGLGPPGPRPNISTRTCRTEKANDETQVIFNYSISLFISSTSRSSSLLRSSDLFFFDFNSSISSWYDM</sequence>
<keyword evidence="3" id="KW-1185">Reference proteome</keyword>
<organism evidence="2 3">
    <name type="scientific">Stephania cephalantha</name>
    <dbReference type="NCBI Taxonomy" id="152367"/>
    <lineage>
        <taxon>Eukaryota</taxon>
        <taxon>Viridiplantae</taxon>
        <taxon>Streptophyta</taxon>
        <taxon>Embryophyta</taxon>
        <taxon>Tracheophyta</taxon>
        <taxon>Spermatophyta</taxon>
        <taxon>Magnoliopsida</taxon>
        <taxon>Ranunculales</taxon>
        <taxon>Menispermaceae</taxon>
        <taxon>Menispermoideae</taxon>
        <taxon>Cissampelideae</taxon>
        <taxon>Stephania</taxon>
    </lineage>
</organism>
<dbReference type="Proteomes" id="UP001419268">
    <property type="component" value="Unassembled WGS sequence"/>
</dbReference>
<evidence type="ECO:0000313" key="3">
    <source>
        <dbReference type="Proteomes" id="UP001419268"/>
    </source>
</evidence>
<feature type="region of interest" description="Disordered" evidence="1">
    <location>
        <begin position="1"/>
        <end position="78"/>
    </location>
</feature>